<dbReference type="AlphaFoldDB" id="A0A368Q8N5"/>
<gene>
    <name evidence="1" type="ORF">SETIT_2G360300v2</name>
</gene>
<reference evidence="1" key="1">
    <citation type="journal article" date="2012" name="Nat. Biotechnol.">
        <title>Reference genome sequence of the model plant Setaria.</title>
        <authorList>
            <person name="Bennetzen J.L."/>
            <person name="Schmutz J."/>
            <person name="Wang H."/>
            <person name="Percifield R."/>
            <person name="Hawkins J."/>
            <person name="Pontaroli A.C."/>
            <person name="Estep M."/>
            <person name="Feng L."/>
            <person name="Vaughn J.N."/>
            <person name="Grimwood J."/>
            <person name="Jenkins J."/>
            <person name="Barry K."/>
            <person name="Lindquist E."/>
            <person name="Hellsten U."/>
            <person name="Deshpande S."/>
            <person name="Wang X."/>
            <person name="Wu X."/>
            <person name="Mitros T."/>
            <person name="Triplett J."/>
            <person name="Yang X."/>
            <person name="Ye C.Y."/>
            <person name="Mauro-Herrera M."/>
            <person name="Wang L."/>
            <person name="Li P."/>
            <person name="Sharma M."/>
            <person name="Sharma R."/>
            <person name="Ronald P.C."/>
            <person name="Panaud O."/>
            <person name="Kellogg E.A."/>
            <person name="Brutnell T.P."/>
            <person name="Doust A.N."/>
            <person name="Tuskan G.A."/>
            <person name="Rokhsar D."/>
            <person name="Devos K.M."/>
        </authorList>
    </citation>
    <scope>NUCLEOTIDE SEQUENCE [LARGE SCALE GENOMIC DNA]</scope>
    <source>
        <strain evidence="1">Yugu1</strain>
    </source>
</reference>
<accession>A0A368Q8N5</accession>
<reference evidence="1" key="2">
    <citation type="submission" date="2015-07" db="EMBL/GenBank/DDBJ databases">
        <authorList>
            <person name="Noorani M."/>
        </authorList>
    </citation>
    <scope>NUCLEOTIDE SEQUENCE</scope>
    <source>
        <strain evidence="1">Yugu1</strain>
    </source>
</reference>
<name>A0A368Q8N5_SETIT</name>
<evidence type="ECO:0000313" key="1">
    <source>
        <dbReference type="EMBL" id="RCV13620.1"/>
    </source>
</evidence>
<sequence>MDLRATSLRFGWLHAGLPPGAGHVHPRGSGRRERAKPAGRYGLLVSYGAPVSEEEQPEREHAVRGRLPATSSAAFRIMPPRGFCGAVQCSS</sequence>
<proteinExistence type="predicted"/>
<organism evidence="1">
    <name type="scientific">Setaria italica</name>
    <name type="common">Foxtail millet</name>
    <name type="synonym">Panicum italicum</name>
    <dbReference type="NCBI Taxonomy" id="4555"/>
    <lineage>
        <taxon>Eukaryota</taxon>
        <taxon>Viridiplantae</taxon>
        <taxon>Streptophyta</taxon>
        <taxon>Embryophyta</taxon>
        <taxon>Tracheophyta</taxon>
        <taxon>Spermatophyta</taxon>
        <taxon>Magnoliopsida</taxon>
        <taxon>Liliopsida</taxon>
        <taxon>Poales</taxon>
        <taxon>Poaceae</taxon>
        <taxon>PACMAD clade</taxon>
        <taxon>Panicoideae</taxon>
        <taxon>Panicodae</taxon>
        <taxon>Paniceae</taxon>
        <taxon>Cenchrinae</taxon>
        <taxon>Setaria</taxon>
    </lineage>
</organism>
<protein>
    <submittedName>
        <fullName evidence="1">Uncharacterized protein</fullName>
    </submittedName>
</protein>
<dbReference type="EMBL" id="CM003529">
    <property type="protein sequence ID" value="RCV13620.1"/>
    <property type="molecule type" value="Genomic_DNA"/>
</dbReference>